<dbReference type="SUPFAM" id="SSF56112">
    <property type="entry name" value="Protein kinase-like (PK-like)"/>
    <property type="match status" value="1"/>
</dbReference>
<dbReference type="Proteomes" id="UP000800093">
    <property type="component" value="Unassembled WGS sequence"/>
</dbReference>
<dbReference type="OrthoDB" id="5979581at2759"/>
<dbReference type="Gene3D" id="3.30.200.20">
    <property type="entry name" value="Phosphorylase Kinase, domain 1"/>
    <property type="match status" value="1"/>
</dbReference>
<name>A0A9P4K3X2_9PLEO</name>
<dbReference type="EMBL" id="ML986725">
    <property type="protein sequence ID" value="KAF2258979.1"/>
    <property type="molecule type" value="Genomic_DNA"/>
</dbReference>
<dbReference type="InterPro" id="IPR011009">
    <property type="entry name" value="Kinase-like_dom_sf"/>
</dbReference>
<dbReference type="Gene3D" id="1.10.510.10">
    <property type="entry name" value="Transferase(Phosphotransferase) domain 1"/>
    <property type="match status" value="1"/>
</dbReference>
<evidence type="ECO:0000313" key="3">
    <source>
        <dbReference type="Proteomes" id="UP000800093"/>
    </source>
</evidence>
<evidence type="ECO:0000313" key="2">
    <source>
        <dbReference type="EMBL" id="KAF2258979.1"/>
    </source>
</evidence>
<comment type="caution">
    <text evidence="2">The sequence shown here is derived from an EMBL/GenBank/DDBJ whole genome shotgun (WGS) entry which is preliminary data.</text>
</comment>
<dbReference type="InterPro" id="IPR001245">
    <property type="entry name" value="Ser-Thr/Tyr_kinase_cat_dom"/>
</dbReference>
<feature type="domain" description="Protein kinase" evidence="1">
    <location>
        <begin position="548"/>
        <end position="851"/>
    </location>
</feature>
<dbReference type="PROSITE" id="PS50011">
    <property type="entry name" value="PROTEIN_KINASE_DOM"/>
    <property type="match status" value="1"/>
</dbReference>
<dbReference type="AlphaFoldDB" id="A0A9P4K3X2"/>
<proteinExistence type="predicted"/>
<accession>A0A9P4K3X2</accession>
<sequence length="908" mass="103059">MDDRYLFHIRERCSWPRITRLRHICLHTALSTLPSSTSTLLSSSFTLPLRVRLQPFERTLLSNTFAQLRAESKPIGTTSDSLAERAAAIIFFRWSWADNVLRLALTELDPEWVTECHGGDFHAALDVFRSTLRTRIRGRNDLYDRRYYRTEQLMRDNPRLGERNGIRVEEITVVPHEEDIGIWKELGRLVISDIERLKGLPGFKTEVLELLKLGDHNVVRDCVERMIEETPEFPPTGLFEGIGDGIDDSGNVGGKDEGNDEIAVDAEAEDAKERRDKERTEDWAKITATKIMEAEDLWDVWSFCRMLVVSKKNEPHSLEIDQLIASEEVTEYWKLEVPDDKCGREIIAKQPLSDMLSHRPSQIASLFFKEDSQEFLELEFRRRAHESAIIDPARFFLFYPWETLEEIDPKSFVDLESGLGLDPKTLDNTLCSVSADSVNHTLYLTDDLFPSHVDSDYRYPGLKIGNRVVFRRQKLEETGIVKQFRYFLELWLENRSGFWAAFDFFDLKHRHRNTLSTQHSTIREILGKHYNPSYSDYLVLIDSCEIDLANLEFIGQGSFGAVYKASWARKPIKMYDHTEEGRGTVALKVAMVAKSFDDQAKFFVELATVYSALAGDSSGCVPFYGFCKVSLNKTGHIIDLNSTKESPSTTKQTFALVFDFAEQGDILDFLEKRLKPGEPEENWLVICGALSGLAHGLMTIHKKGIIHRDIHPKNVLVTSLRQAGKDEIEFDCLLSDLGEGKDITTTVRNMALQPLACSASIGTYSPAYADFLSPEIANQPRDSSTADDIFSWALLAVKIISNGKIFPLLCDNDGKILYLAGLMRVLERCLDPNPSGRFDAASLVVVMDEVMDGPSGIAATAYGRETEWYDGSYELPQVRKRLETDSELNLTSGWLKLSSRKRKANSEL</sequence>
<gene>
    <name evidence="2" type="ORF">CC78DRAFT_572150</name>
</gene>
<dbReference type="GO" id="GO:0005524">
    <property type="term" value="F:ATP binding"/>
    <property type="evidence" value="ECO:0007669"/>
    <property type="project" value="InterPro"/>
</dbReference>
<dbReference type="CDD" id="cd00180">
    <property type="entry name" value="PKc"/>
    <property type="match status" value="1"/>
</dbReference>
<evidence type="ECO:0000259" key="1">
    <source>
        <dbReference type="PROSITE" id="PS50011"/>
    </source>
</evidence>
<dbReference type="GO" id="GO:0004674">
    <property type="term" value="F:protein serine/threonine kinase activity"/>
    <property type="evidence" value="ECO:0007669"/>
    <property type="project" value="TreeGrafter"/>
</dbReference>
<protein>
    <submittedName>
        <fullName evidence="2">Kinase-like protein</fullName>
    </submittedName>
</protein>
<reference evidence="3" key="1">
    <citation type="journal article" date="2020" name="Stud. Mycol.">
        <title>101 Dothideomycetes genomes: A test case for predicting lifestyles and emergence of pathogens.</title>
        <authorList>
            <person name="Haridas S."/>
            <person name="Albert R."/>
            <person name="Binder M."/>
            <person name="Bloem J."/>
            <person name="LaButti K."/>
            <person name="Salamov A."/>
            <person name="Andreopoulos B."/>
            <person name="Baker S."/>
            <person name="Barry K."/>
            <person name="Bills G."/>
            <person name="Bluhm B."/>
            <person name="Cannon C."/>
            <person name="Castanera R."/>
            <person name="Culley D."/>
            <person name="Daum C."/>
            <person name="Ezra D."/>
            <person name="Gonzalez J."/>
            <person name="Henrissat B."/>
            <person name="Kuo A."/>
            <person name="Liang C."/>
            <person name="Lipzen A."/>
            <person name="Lutzoni F."/>
            <person name="Magnuson J."/>
            <person name="Mondo S."/>
            <person name="Nolan M."/>
            <person name="Ohm R."/>
            <person name="Pangilinan J."/>
            <person name="Park H.-J."/>
            <person name="Ramirez L."/>
            <person name="Alfaro M."/>
            <person name="Sun H."/>
            <person name="Tritt A."/>
            <person name="Yoshinaga Y."/>
            <person name="Zwiers L.-H."/>
            <person name="Turgeon B."/>
            <person name="Goodwin S."/>
            <person name="Spatafora J."/>
            <person name="Crous P."/>
            <person name="Grigoriev I."/>
        </authorList>
    </citation>
    <scope>NUCLEOTIDE SEQUENCE [LARGE SCALE GENOMIC DNA]</scope>
    <source>
        <strain evidence="3">CBS 304.66</strain>
    </source>
</reference>
<dbReference type="PANTHER" id="PTHR44329">
    <property type="entry name" value="SERINE/THREONINE-PROTEIN KINASE TNNI3K-RELATED"/>
    <property type="match status" value="1"/>
</dbReference>
<dbReference type="InterPro" id="IPR051681">
    <property type="entry name" value="Ser/Thr_Kinases-Pseudokinases"/>
</dbReference>
<organism evidence="2 3">
    <name type="scientific">Lojkania enalia</name>
    <dbReference type="NCBI Taxonomy" id="147567"/>
    <lineage>
        <taxon>Eukaryota</taxon>
        <taxon>Fungi</taxon>
        <taxon>Dikarya</taxon>
        <taxon>Ascomycota</taxon>
        <taxon>Pezizomycotina</taxon>
        <taxon>Dothideomycetes</taxon>
        <taxon>Pleosporomycetidae</taxon>
        <taxon>Pleosporales</taxon>
        <taxon>Pleosporales incertae sedis</taxon>
        <taxon>Lojkania</taxon>
    </lineage>
</organism>
<dbReference type="Pfam" id="PF07714">
    <property type="entry name" value="PK_Tyr_Ser-Thr"/>
    <property type="match status" value="1"/>
</dbReference>
<keyword evidence="3" id="KW-1185">Reference proteome</keyword>
<dbReference type="InterPro" id="IPR000719">
    <property type="entry name" value="Prot_kinase_dom"/>
</dbReference>